<dbReference type="SUPFAM" id="SSF54427">
    <property type="entry name" value="NTF2-like"/>
    <property type="match status" value="1"/>
</dbReference>
<dbReference type="InterPro" id="IPR032710">
    <property type="entry name" value="NTF2-like_dom_sf"/>
</dbReference>
<feature type="signal peptide" evidence="1">
    <location>
        <begin position="1"/>
        <end position="23"/>
    </location>
</feature>
<dbReference type="eggNOG" id="COG1917">
    <property type="taxonomic scope" value="Bacteria"/>
</dbReference>
<evidence type="ECO:0008006" key="4">
    <source>
        <dbReference type="Google" id="ProtNLM"/>
    </source>
</evidence>
<dbReference type="STRING" id="203122.Sde_0571"/>
<accession>Q21N94</accession>
<protein>
    <recommendedName>
        <fullName evidence="4">DUF4440 domain-containing protein</fullName>
    </recommendedName>
</protein>
<evidence type="ECO:0000313" key="2">
    <source>
        <dbReference type="EMBL" id="ABD79835.1"/>
    </source>
</evidence>
<name>Q21N94_SACD2</name>
<evidence type="ECO:0000256" key="1">
    <source>
        <dbReference type="SAM" id="SignalP"/>
    </source>
</evidence>
<organism evidence="2 3">
    <name type="scientific">Saccharophagus degradans (strain 2-40 / ATCC 43961 / DSM 17024)</name>
    <dbReference type="NCBI Taxonomy" id="203122"/>
    <lineage>
        <taxon>Bacteria</taxon>
        <taxon>Pseudomonadati</taxon>
        <taxon>Pseudomonadota</taxon>
        <taxon>Gammaproteobacteria</taxon>
        <taxon>Cellvibrionales</taxon>
        <taxon>Cellvibrionaceae</taxon>
        <taxon>Saccharophagus</taxon>
    </lineage>
</organism>
<dbReference type="AlphaFoldDB" id="Q21N94"/>
<dbReference type="KEGG" id="sde:Sde_0571"/>
<keyword evidence="3" id="KW-1185">Reference proteome</keyword>
<dbReference type="EMBL" id="CP000282">
    <property type="protein sequence ID" value="ABD79835.1"/>
    <property type="molecule type" value="Genomic_DNA"/>
</dbReference>
<dbReference type="Proteomes" id="UP000001947">
    <property type="component" value="Chromosome"/>
</dbReference>
<evidence type="ECO:0000313" key="3">
    <source>
        <dbReference type="Proteomes" id="UP000001947"/>
    </source>
</evidence>
<keyword evidence="1" id="KW-0732">Signal</keyword>
<sequence>MVKNLLNVIAILFALVLCASSMAQSTINNSPNLAAKQNTSASHSKQAAKLIAPSKKKWQWMANKNVEALASLFHQESKFVHMSGSWKKAKELETIKSGSI</sequence>
<reference evidence="2 3" key="1">
    <citation type="journal article" date="2008" name="PLoS Genet.">
        <title>Complete genome sequence of the complex carbohydrate-degrading marine bacterium, Saccharophagus degradans strain 2-40 T.</title>
        <authorList>
            <person name="Weiner R.M."/>
            <person name="Taylor L.E.II."/>
            <person name="Henrissat B."/>
            <person name="Hauser L."/>
            <person name="Land M."/>
            <person name="Coutinho P.M."/>
            <person name="Rancurel C."/>
            <person name="Saunders E.H."/>
            <person name="Longmire A.G."/>
            <person name="Zhang H."/>
            <person name="Bayer E.A."/>
            <person name="Gilbert H.J."/>
            <person name="Larimer F."/>
            <person name="Zhulin I.B."/>
            <person name="Ekborg N.A."/>
            <person name="Lamed R."/>
            <person name="Richardson P.M."/>
            <person name="Borovok I."/>
            <person name="Hutcheson S."/>
        </authorList>
    </citation>
    <scope>NUCLEOTIDE SEQUENCE [LARGE SCALE GENOMIC DNA]</scope>
    <source>
        <strain evidence="3">2-40 / ATCC 43961 / DSM 17024</strain>
    </source>
</reference>
<gene>
    <name evidence="2" type="ordered locus">Sde_0571</name>
</gene>
<proteinExistence type="predicted"/>
<dbReference type="HOGENOM" id="CLU_2303970_0_0_6"/>
<dbReference type="Gene3D" id="3.10.450.50">
    <property type="match status" value="1"/>
</dbReference>
<feature type="chain" id="PRO_5004200502" description="DUF4440 domain-containing protein" evidence="1">
    <location>
        <begin position="24"/>
        <end position="100"/>
    </location>
</feature>